<keyword evidence="2" id="KW-1185">Reference proteome</keyword>
<gene>
    <name evidence="1" type="ORF">CYNAS_LOCUS16996</name>
</gene>
<accession>A0AA36MC94</accession>
<name>A0AA36MC94_CYLNA</name>
<dbReference type="AlphaFoldDB" id="A0AA36MC94"/>
<organism evidence="1 2">
    <name type="scientific">Cylicocyclus nassatus</name>
    <name type="common">Nematode worm</name>
    <dbReference type="NCBI Taxonomy" id="53992"/>
    <lineage>
        <taxon>Eukaryota</taxon>
        <taxon>Metazoa</taxon>
        <taxon>Ecdysozoa</taxon>
        <taxon>Nematoda</taxon>
        <taxon>Chromadorea</taxon>
        <taxon>Rhabditida</taxon>
        <taxon>Rhabditina</taxon>
        <taxon>Rhabditomorpha</taxon>
        <taxon>Strongyloidea</taxon>
        <taxon>Strongylidae</taxon>
        <taxon>Cylicocyclus</taxon>
    </lineage>
</organism>
<comment type="caution">
    <text evidence="1">The sequence shown here is derived from an EMBL/GenBank/DDBJ whole genome shotgun (WGS) entry which is preliminary data.</text>
</comment>
<proteinExistence type="predicted"/>
<sequence length="70" mass="7686">MTSALVKATAPKRNPLYCHKLCCYLGRSISHQVTATIREPQEIIASGKLQRPGCASNGGGGRKVWRVKQY</sequence>
<evidence type="ECO:0000313" key="2">
    <source>
        <dbReference type="Proteomes" id="UP001176961"/>
    </source>
</evidence>
<evidence type="ECO:0000313" key="1">
    <source>
        <dbReference type="EMBL" id="CAJ0605013.1"/>
    </source>
</evidence>
<protein>
    <submittedName>
        <fullName evidence="1">Uncharacterized protein</fullName>
    </submittedName>
</protein>
<dbReference type="Proteomes" id="UP001176961">
    <property type="component" value="Unassembled WGS sequence"/>
</dbReference>
<reference evidence="1" key="1">
    <citation type="submission" date="2023-07" db="EMBL/GenBank/DDBJ databases">
        <authorList>
            <consortium name="CYATHOMIX"/>
        </authorList>
    </citation>
    <scope>NUCLEOTIDE SEQUENCE</scope>
    <source>
        <strain evidence="1">N/A</strain>
    </source>
</reference>
<dbReference type="EMBL" id="CATQJL010000316">
    <property type="protein sequence ID" value="CAJ0605013.1"/>
    <property type="molecule type" value="Genomic_DNA"/>
</dbReference>